<evidence type="ECO:0000313" key="3">
    <source>
        <dbReference type="Proteomes" id="UP000272015"/>
    </source>
</evidence>
<proteinExistence type="predicted"/>
<protein>
    <recommendedName>
        <fullName evidence="4">Hemagglutinin</fullName>
    </recommendedName>
</protein>
<reference evidence="2 3" key="1">
    <citation type="submission" date="2018-09" db="EMBL/GenBank/DDBJ databases">
        <title>Novel species of Cryobacterium.</title>
        <authorList>
            <person name="Liu Q."/>
            <person name="Xin Y.-H."/>
        </authorList>
    </citation>
    <scope>NUCLEOTIDE SEQUENCE [LARGE SCALE GENOMIC DNA]</scope>
    <source>
        <strain evidence="2 3">Hh39</strain>
    </source>
</reference>
<feature type="signal peptide" evidence="1">
    <location>
        <begin position="1"/>
        <end position="29"/>
    </location>
</feature>
<dbReference type="EMBL" id="QZVS01000087">
    <property type="protein sequence ID" value="RJT87801.1"/>
    <property type="molecule type" value="Genomic_DNA"/>
</dbReference>
<dbReference type="RefSeq" id="WP_119975137.1">
    <property type="nucleotide sequence ID" value="NZ_JBHSQA010000011.1"/>
</dbReference>
<organism evidence="2 3">
    <name type="scientific">Cryobacterium melibiosiphilum</name>
    <dbReference type="NCBI Taxonomy" id="995039"/>
    <lineage>
        <taxon>Bacteria</taxon>
        <taxon>Bacillati</taxon>
        <taxon>Actinomycetota</taxon>
        <taxon>Actinomycetes</taxon>
        <taxon>Micrococcales</taxon>
        <taxon>Microbacteriaceae</taxon>
        <taxon>Cryobacterium</taxon>
    </lineage>
</organism>
<dbReference type="Proteomes" id="UP000272015">
    <property type="component" value="Unassembled WGS sequence"/>
</dbReference>
<feature type="chain" id="PRO_5038903522" description="Hemagglutinin" evidence="1">
    <location>
        <begin position="30"/>
        <end position="766"/>
    </location>
</feature>
<evidence type="ECO:0000256" key="1">
    <source>
        <dbReference type="SAM" id="SignalP"/>
    </source>
</evidence>
<comment type="caution">
    <text evidence="2">The sequence shown here is derived from an EMBL/GenBank/DDBJ whole genome shotgun (WGS) entry which is preliminary data.</text>
</comment>
<keyword evidence="3" id="KW-1185">Reference proteome</keyword>
<name>A0A3A5MG40_9MICO</name>
<accession>A0A3A5MG40</accession>
<gene>
    <name evidence="2" type="ORF">D6T64_13145</name>
</gene>
<dbReference type="AlphaFoldDB" id="A0A3A5MG40"/>
<sequence length="766" mass="81422">MNFKKLVGMVLTILLGSALLVAVTPPADAQAANASLFNPGNIISDAQFFDGQAMNANEVQSFLSARVSTCRSGYTCLKDYQQATPNKAAVAGRCAAYSGAGSESAAQIIARVGAACGISQKALLVLLEKEQGIVSDTWPTARQYRSATGYGCPDTADCDTNFYGFFNQVYAAALQFQYYAANPTRWNHVPGRVNAVRFHPNAACGSSSVFIQNQATAGLYNYTPYQPNASALGNLYGSGDACGSYGNRNFWRIFTDWFGTPLADTSLFRTQNNATVYLTSGKNKYAVPDMGMLNALYPMGTVGYVSQAYLDNFTSGPTLGRIIRSNAGKVYFFDVGAKLQFMTCEDVAAYGYPCGDSIVLTDAQINALRDGPTMSRVFLTTTGKRFLIEQGVKREVLDDQSLATVAHPSNSVTLFEGAIAYLAYGAPVVRDAAAVKNRETGALGLLTAGSVAPLSTELYSQSTIRTTFPAGSLDTASLGKLGVSSAVTGFMRDANGRQYIASSEGRLEVRAQEYSGVTFTTIPSTILAKLPVTASLVGPHFAKETNSPGLYLVKDGKKQRLLSWGPYEHYVRDQGVPDKIWTVPDGMLGSLPTGDNLAGVASGELVKSSSSPRVYLVDGTRLLGLPSFGISDGLGFGTDYQTVSDDIINSYVRSEWIDSVAVSCGSAFLVGIGGSAAPVLDAALVTALGLDHRALAAATCEAMPQTAEPMTYFLRDDNGKIFWVDSGTKRPINSWEELVRLGGVDNWVQVGAELLAEIPTGSPTAA</sequence>
<evidence type="ECO:0008006" key="4">
    <source>
        <dbReference type="Google" id="ProtNLM"/>
    </source>
</evidence>
<evidence type="ECO:0000313" key="2">
    <source>
        <dbReference type="EMBL" id="RJT87801.1"/>
    </source>
</evidence>
<keyword evidence="1" id="KW-0732">Signal</keyword>
<dbReference type="OrthoDB" id="9764271at2"/>